<feature type="domain" description="ABC transporter" evidence="14">
    <location>
        <begin position="433"/>
        <end position="665"/>
    </location>
</feature>
<comment type="similarity">
    <text evidence="2">Belongs to the dynein light intermediate chain family.</text>
</comment>
<feature type="transmembrane region" description="Helical" evidence="13">
    <location>
        <begin position="252"/>
        <end position="274"/>
    </location>
</feature>
<dbReference type="InterPro" id="IPR027417">
    <property type="entry name" value="P-loop_NTPase"/>
</dbReference>
<keyword evidence="11" id="KW-0206">Cytoskeleton</keyword>
<feature type="transmembrane region" description="Helical" evidence="13">
    <location>
        <begin position="1179"/>
        <end position="1205"/>
    </location>
</feature>
<dbReference type="Pfam" id="PF05783">
    <property type="entry name" value="DLIC"/>
    <property type="match status" value="1"/>
</dbReference>
<dbReference type="GO" id="GO:0016887">
    <property type="term" value="F:ATP hydrolysis activity"/>
    <property type="evidence" value="ECO:0007669"/>
    <property type="project" value="InterPro"/>
</dbReference>
<feature type="transmembrane region" description="Helical" evidence="13">
    <location>
        <begin position="341"/>
        <end position="361"/>
    </location>
</feature>
<feature type="region of interest" description="Disordered" evidence="12">
    <location>
        <begin position="2154"/>
        <end position="2194"/>
    </location>
</feature>
<dbReference type="SMART" id="SM00382">
    <property type="entry name" value="AAA"/>
    <property type="match status" value="2"/>
</dbReference>
<feature type="compositionally biased region" description="Low complexity" evidence="12">
    <location>
        <begin position="2159"/>
        <end position="2176"/>
    </location>
</feature>
<organism evidence="15 16">
    <name type="scientific">Ceratobasidium theobromae</name>
    <dbReference type="NCBI Taxonomy" id="1582974"/>
    <lineage>
        <taxon>Eukaryota</taxon>
        <taxon>Fungi</taxon>
        <taxon>Dikarya</taxon>
        <taxon>Basidiomycota</taxon>
        <taxon>Agaricomycotina</taxon>
        <taxon>Agaricomycetes</taxon>
        <taxon>Cantharellales</taxon>
        <taxon>Ceratobasidiaceae</taxon>
        <taxon>Ceratobasidium</taxon>
    </lineage>
</organism>
<protein>
    <submittedName>
        <fullName evidence="15">ATP-binding cassette sub-family A protein</fullName>
    </submittedName>
</protein>
<keyword evidence="3" id="KW-0813">Transport</keyword>
<feature type="transmembrane region" description="Helical" evidence="13">
    <location>
        <begin position="209"/>
        <end position="226"/>
    </location>
</feature>
<keyword evidence="4" id="KW-0963">Cytoplasm</keyword>
<feature type="transmembrane region" description="Helical" evidence="13">
    <location>
        <begin position="1115"/>
        <end position="1138"/>
    </location>
</feature>
<evidence type="ECO:0000259" key="14">
    <source>
        <dbReference type="PROSITE" id="PS50893"/>
    </source>
</evidence>
<feature type="compositionally biased region" description="Polar residues" evidence="12">
    <location>
        <begin position="776"/>
        <end position="786"/>
    </location>
</feature>
<keyword evidence="13" id="KW-1133">Transmembrane helix</keyword>
<feature type="domain" description="ABC transporter" evidence="14">
    <location>
        <begin position="1326"/>
        <end position="1557"/>
    </location>
</feature>
<dbReference type="GO" id="GO:0005874">
    <property type="term" value="C:microtubule"/>
    <property type="evidence" value="ECO:0007669"/>
    <property type="project" value="UniProtKB-KW"/>
</dbReference>
<dbReference type="GO" id="GO:0016020">
    <property type="term" value="C:membrane"/>
    <property type="evidence" value="ECO:0007669"/>
    <property type="project" value="InterPro"/>
</dbReference>
<keyword evidence="16" id="KW-1185">Reference proteome</keyword>
<dbReference type="CDD" id="cd03263">
    <property type="entry name" value="ABC_subfamily_A"/>
    <property type="match status" value="2"/>
</dbReference>
<evidence type="ECO:0000256" key="7">
    <source>
        <dbReference type="ARBA" id="ARBA00022741"/>
    </source>
</evidence>
<keyword evidence="10" id="KW-0505">Motor protein</keyword>
<evidence type="ECO:0000256" key="4">
    <source>
        <dbReference type="ARBA" id="ARBA00022490"/>
    </source>
</evidence>
<keyword evidence="7" id="KW-0547">Nucleotide-binding</keyword>
<dbReference type="GO" id="GO:0005319">
    <property type="term" value="F:lipid transporter activity"/>
    <property type="evidence" value="ECO:0007669"/>
    <property type="project" value="TreeGrafter"/>
</dbReference>
<feature type="transmembrane region" description="Helical" evidence="13">
    <location>
        <begin position="1262"/>
        <end position="1283"/>
    </location>
</feature>
<name>A0A5N5QUV9_9AGAM</name>
<evidence type="ECO:0000256" key="11">
    <source>
        <dbReference type="ARBA" id="ARBA00023212"/>
    </source>
</evidence>
<dbReference type="EMBL" id="SSOP01000010">
    <property type="protein sequence ID" value="KAB5595361.1"/>
    <property type="molecule type" value="Genomic_DNA"/>
</dbReference>
<feature type="region of interest" description="Disordered" evidence="12">
    <location>
        <begin position="799"/>
        <end position="818"/>
    </location>
</feature>
<feature type="region of interest" description="Disordered" evidence="12">
    <location>
        <begin position="1626"/>
        <end position="1646"/>
    </location>
</feature>
<dbReference type="InterPro" id="IPR003593">
    <property type="entry name" value="AAA+_ATPase"/>
</dbReference>
<dbReference type="GO" id="GO:0005524">
    <property type="term" value="F:ATP binding"/>
    <property type="evidence" value="ECO:0007669"/>
    <property type="project" value="UniProtKB-KW"/>
</dbReference>
<evidence type="ECO:0000256" key="9">
    <source>
        <dbReference type="ARBA" id="ARBA00023017"/>
    </source>
</evidence>
<dbReference type="OrthoDB" id="8061355at2759"/>
<evidence type="ECO:0000313" key="16">
    <source>
        <dbReference type="Proteomes" id="UP000383932"/>
    </source>
</evidence>
<reference evidence="15 16" key="1">
    <citation type="journal article" date="2019" name="Fungal Biol. Biotechnol.">
        <title>Draft genome sequence of fastidious pathogen Ceratobasidium theobromae, which causes vascular-streak dieback in Theobroma cacao.</title>
        <authorList>
            <person name="Ali S.S."/>
            <person name="Asman A."/>
            <person name="Shao J."/>
            <person name="Firmansyah A.P."/>
            <person name="Susilo A.W."/>
            <person name="Rosmana A."/>
            <person name="McMahon P."/>
            <person name="Junaid M."/>
            <person name="Guest D."/>
            <person name="Kheng T.Y."/>
            <person name="Meinhardt L.W."/>
            <person name="Bailey B.A."/>
        </authorList>
    </citation>
    <scope>NUCLEOTIDE SEQUENCE [LARGE SCALE GENOMIC DNA]</scope>
    <source>
        <strain evidence="15 16">CT2</strain>
    </source>
</reference>
<keyword evidence="13" id="KW-0472">Membrane</keyword>
<keyword evidence="9" id="KW-0243">Dynein</keyword>
<gene>
    <name evidence="15" type="ORF">CTheo_1233</name>
</gene>
<dbReference type="GO" id="GO:0140359">
    <property type="term" value="F:ABC-type transporter activity"/>
    <property type="evidence" value="ECO:0007669"/>
    <property type="project" value="InterPro"/>
</dbReference>
<dbReference type="Proteomes" id="UP000383932">
    <property type="component" value="Unassembled WGS sequence"/>
</dbReference>
<evidence type="ECO:0000256" key="8">
    <source>
        <dbReference type="ARBA" id="ARBA00022840"/>
    </source>
</evidence>
<feature type="region of interest" description="Disordered" evidence="12">
    <location>
        <begin position="752"/>
        <end position="786"/>
    </location>
</feature>
<evidence type="ECO:0000256" key="12">
    <source>
        <dbReference type="SAM" id="MobiDB-lite"/>
    </source>
</evidence>
<feature type="region of interest" description="Disordered" evidence="12">
    <location>
        <begin position="2106"/>
        <end position="2138"/>
    </location>
</feature>
<feature type="transmembrane region" description="Helical" evidence="13">
    <location>
        <begin position="286"/>
        <end position="309"/>
    </location>
</feature>
<evidence type="ECO:0000313" key="15">
    <source>
        <dbReference type="EMBL" id="KAB5595361.1"/>
    </source>
</evidence>
<feature type="compositionally biased region" description="Polar residues" evidence="12">
    <location>
        <begin position="2106"/>
        <end position="2125"/>
    </location>
</feature>
<keyword evidence="6" id="KW-0677">Repeat</keyword>
<dbReference type="SUPFAM" id="SSF52540">
    <property type="entry name" value="P-loop containing nucleoside triphosphate hydrolases"/>
    <property type="match status" value="3"/>
</dbReference>
<feature type="compositionally biased region" description="Basic and acidic residues" evidence="12">
    <location>
        <begin position="803"/>
        <end position="815"/>
    </location>
</feature>
<dbReference type="PROSITE" id="PS50893">
    <property type="entry name" value="ABC_TRANSPORTER_2"/>
    <property type="match status" value="2"/>
</dbReference>
<dbReference type="PANTHER" id="PTHR19229">
    <property type="entry name" value="ATP-BINDING CASSETTE TRANSPORTER SUBFAMILY A ABCA"/>
    <property type="match status" value="1"/>
</dbReference>
<dbReference type="Pfam" id="PF00005">
    <property type="entry name" value="ABC_tran"/>
    <property type="match status" value="2"/>
</dbReference>
<evidence type="ECO:0000256" key="10">
    <source>
        <dbReference type="ARBA" id="ARBA00023175"/>
    </source>
</evidence>
<evidence type="ECO:0000256" key="13">
    <source>
        <dbReference type="SAM" id="Phobius"/>
    </source>
</evidence>
<keyword evidence="5" id="KW-0493">Microtubule</keyword>
<feature type="compositionally biased region" description="Polar residues" evidence="12">
    <location>
        <begin position="2178"/>
        <end position="2194"/>
    </location>
</feature>
<keyword evidence="13" id="KW-0812">Transmembrane</keyword>
<dbReference type="GO" id="GO:0030286">
    <property type="term" value="C:dynein complex"/>
    <property type="evidence" value="ECO:0007669"/>
    <property type="project" value="UniProtKB-KW"/>
</dbReference>
<evidence type="ECO:0000256" key="6">
    <source>
        <dbReference type="ARBA" id="ARBA00022737"/>
    </source>
</evidence>
<feature type="transmembrane region" description="Helical" evidence="13">
    <location>
        <begin position="1144"/>
        <end position="1172"/>
    </location>
</feature>
<feature type="transmembrane region" description="Helical" evidence="13">
    <location>
        <begin position="381"/>
        <end position="403"/>
    </location>
</feature>
<dbReference type="PANTHER" id="PTHR19229:SF36">
    <property type="entry name" value="ATP-BINDING CASSETTE SUB-FAMILY A MEMBER 2"/>
    <property type="match status" value="1"/>
</dbReference>
<keyword evidence="8 15" id="KW-0067">ATP-binding</keyword>
<evidence type="ECO:0000256" key="3">
    <source>
        <dbReference type="ARBA" id="ARBA00022448"/>
    </source>
</evidence>
<dbReference type="PROSITE" id="PS00211">
    <property type="entry name" value="ABC_TRANSPORTER_1"/>
    <property type="match status" value="2"/>
</dbReference>
<comment type="caution">
    <text evidence="15">The sequence shown here is derived from an EMBL/GenBank/DDBJ whole genome shotgun (WGS) entry which is preliminary data.</text>
</comment>
<dbReference type="InterPro" id="IPR017871">
    <property type="entry name" value="ABC_transporter-like_CS"/>
</dbReference>
<feature type="transmembrane region" description="Helical" evidence="13">
    <location>
        <begin position="905"/>
        <end position="926"/>
    </location>
</feature>
<dbReference type="InterPro" id="IPR003439">
    <property type="entry name" value="ABC_transporter-like_ATP-bd"/>
</dbReference>
<evidence type="ECO:0000256" key="2">
    <source>
        <dbReference type="ARBA" id="ARBA00006831"/>
    </source>
</evidence>
<dbReference type="InterPro" id="IPR026082">
    <property type="entry name" value="ABCA"/>
</dbReference>
<evidence type="ECO:0000256" key="5">
    <source>
        <dbReference type="ARBA" id="ARBA00022701"/>
    </source>
</evidence>
<accession>A0A5N5QUV9</accession>
<dbReference type="Gene3D" id="3.40.50.300">
    <property type="entry name" value="P-loop containing nucleotide triphosphate hydrolases"/>
    <property type="match status" value="3"/>
</dbReference>
<feature type="transmembrane region" description="Helical" evidence="13">
    <location>
        <begin position="1217"/>
        <end position="1241"/>
    </location>
</feature>
<feature type="transmembrane region" description="Helical" evidence="13">
    <location>
        <begin position="315"/>
        <end position="334"/>
    </location>
</feature>
<dbReference type="InterPro" id="IPR022780">
    <property type="entry name" value="Dynein_light_int_chain"/>
</dbReference>
<comment type="subcellular location">
    <subcellularLocation>
        <location evidence="1">Cytoplasm</location>
        <location evidence="1">Cytoskeleton</location>
    </subcellularLocation>
</comment>
<proteinExistence type="inferred from homology"/>
<evidence type="ECO:0000256" key="1">
    <source>
        <dbReference type="ARBA" id="ARBA00004245"/>
    </source>
</evidence>
<sequence length="2194" mass="238994">MRHSPRPVRVVHGKRAGHIHPEQQGVWIPPVSDVSNLQQLGLGSTVPVYKLADVFSPTSSIVYVDATNGTDALAVLAIMTVVMRDFSQAQKDAVIRLDSEADIAAACPHSFQLVSNCYGAIVFRSVNFRDPVQYTLRADMGRLDVNVQQHTSDAELITLPLQWAVDSAIIELVSAVRMNPPNQWPFTKMTNEQTKQKTRRSFLNSIRELVVLAFLAGQMGVVYHMAGEVMFERAATLTSHLTAMGCKASARILSWHLCISGAHLPSWIAAALLWRWSIFTQTPLGLFVGIHLITGFSLASWALLLAQPFYKSPQLAAISCSVLAVVLGILAMLFDGTWPAALVYVALCPPAFYVFALKNLAAWELADAPVKLFKPDTDGFMLGPVLIAATLTIIIFPLLALWLEDRLHNVRQPTNFRNQFRKRPTSMWGGNAVSIRGLQKTYVSGIFKKRSHTAIESLDLVIPSTGIHVFCGRNGSGKTTLLRIIAGLESATAGEVTYLDGMTRPAAGDLGIVPQKNILWNELTCSQHLTLWSALKRPSGTRPDEVGELLSECGLLDKKHAAAGSLSGGQKRRLQLAIGLVGGSQLVLIDEATSGVDPISRRAIWRALVSARTHRTIIYTTHFLDEADLLADHVSIMTAPGRIVARGSPVILKTGHSQGYVITCAYDNSTQQSLEVRQSQGALTAVRRFAPDAVMLNGQDDDGISLRTHDPRIVSQVLRLLERDKRRLGIRSFDIRATTLSDVFLKLMGEDGSDAADKTQTGTRVGSHEMEDLSYAPSTYRPSMSVYSEHSEPSVYSPRRFRRMDLPSEGRDHGSSRMSQSLLAIPEIQLRDSYHSQHPETLSDWHYMNRLSSMPLDMQQLYTYSVGPTRTRDPAVDLAEGRPTSFLLQAAVLWRKRMLIARRGWVVPFLAAVLAIGGACIPLFFLHNRQNRCIRNDHADMRYSLFLPISPFSWNSTGRTYVAPPDALASLQYPMPGPYPLQNDSAFRTAIEATYNYIDTGGISVKLDNTTTFAWEASPGNIAGNVMLNLASNTMFNIALNTSGRAVGYGPKINGEIQPMPSITPRGIGPAVKWIAFFGSSMAAWPAMAALYVTKERVSQIQAMQLSNGISPAGMWIGHLLYEIPIILSIAGAITGIFAATGQFFNLGLVFLVIVLYGIDATLLSFVASLFIRSPIAAFAIIAGYQCITFLGYLAGVFYTLATIFSYTAGSVLTTMHYLVAVISPVASVVRAAFIGTNIFYTLCSDHGNFNSGSNLGAMDRFGAPILYTILHSMFLLAFLIWYDSGMPWLPRDWYKSTTDYTQFGRDAPHDVKDEAARVAQYYDSLRISHASKTYGKNRALEDVTFGLSSGIFGLLGSNGGGKTTLFNLIQGHLLPDRTDPACNVFIDGRSIVTSRNSARSRLGVCPQATALESALTVREHLEMYARCKGLRGNDLQQNVESIMTATQLLPHSHKFANKLSGGNQRKLSLAIALLGSPAVLLIDEFSTGVDPSTKRDLWDTLRRVSSGKAVLLTTHAMEEVTALADRIGIISQRLLAIGTIEDLTSRFPLYEVHFSSSTPGEEARMRELMRDFPSNWRQADDLTARYEVQLHPGQSLADIFEILHDHLGTAGVEACTVERISLESPLTTTMASPASSRSNSPPPQDLWSSILDSVSSSRAIPSKNVVVLGEPQSGKSTLAQHLLQKKDNSESNGKDTDFALGYDWADVRDEGDEDTLARLSVYTVPSSAPAHLSLLPHFLPPKTSLTNTLVMIVLDWTKPWSFVDQLETWMEWVNTWVKGDGARELEVAREEGKERLQAHLQHYTEPTNPGDSTSAPPATSSLTSTMLLPLGPGTMTSNSSGLPIVVVCTKADQIDGTDDTVGLGMVKGKGGEWEERTDGIMQVLRTICLKYGAALFYTTTQPTTLSVLRSYVLHFLFMAPFVQPGETTVPHKNPFSFNVRPNTLDRDRIVVPAGWDSWGKIGVLRDGFDPQRWGEAWDQDLEQGVVGTGGGAREMYRVLVGGDEGPKKAPLPALITTEPEQSFLAKHYETLQKDPNRDPRAQFKPDAATTQAVAGAGVVGPMGSSSFSLPSVKKAMMEMDGDDVSARLAIMAGTSTRRAQIASALTNPPSGVLGTQTSTMSPPLTQGAAPGGGGSQQNEHQVLQKFFQSLLNTRRDSAPPGTAATQAPAGGDASALASANTNPATADTSSSSS</sequence>